<feature type="region of interest" description="Disordered" evidence="2">
    <location>
        <begin position="77"/>
        <end position="138"/>
    </location>
</feature>
<comment type="caution">
    <text evidence="5">The sequence shown here is derived from an EMBL/GenBank/DDBJ whole genome shotgun (WGS) entry which is preliminary data.</text>
</comment>
<feature type="region of interest" description="Disordered" evidence="2">
    <location>
        <begin position="1775"/>
        <end position="1801"/>
    </location>
</feature>
<feature type="compositionally biased region" description="Basic and acidic residues" evidence="2">
    <location>
        <begin position="1422"/>
        <end position="1435"/>
    </location>
</feature>
<feature type="region of interest" description="Disordered" evidence="2">
    <location>
        <begin position="1350"/>
        <end position="1466"/>
    </location>
</feature>
<name>A0AAD8T9W3_LOLMU</name>
<feature type="compositionally biased region" description="Low complexity" evidence="2">
    <location>
        <begin position="730"/>
        <end position="749"/>
    </location>
</feature>
<feature type="region of interest" description="Disordered" evidence="2">
    <location>
        <begin position="1663"/>
        <end position="1743"/>
    </location>
</feature>
<dbReference type="PANTHER" id="PTHR33026">
    <property type="entry name" value="OS06G0360600 PROTEIN"/>
    <property type="match status" value="1"/>
</dbReference>
<keyword evidence="6" id="KW-1185">Reference proteome</keyword>
<feature type="compositionally biased region" description="Basic and acidic residues" evidence="2">
    <location>
        <begin position="778"/>
        <end position="802"/>
    </location>
</feature>
<feature type="compositionally biased region" description="Low complexity" evidence="2">
    <location>
        <begin position="600"/>
        <end position="611"/>
    </location>
</feature>
<feature type="compositionally biased region" description="Low complexity" evidence="2">
    <location>
        <begin position="87"/>
        <end position="97"/>
    </location>
</feature>
<gene>
    <name evidence="5" type="ORF">QYE76_039723</name>
</gene>
<feature type="compositionally biased region" description="Basic residues" evidence="2">
    <location>
        <begin position="107"/>
        <end position="117"/>
    </location>
</feature>
<feature type="coiled-coil region" evidence="1">
    <location>
        <begin position="873"/>
        <end position="1023"/>
    </location>
</feature>
<feature type="compositionally biased region" description="Basic and acidic residues" evidence="2">
    <location>
        <begin position="1178"/>
        <end position="1195"/>
    </location>
</feature>
<dbReference type="CDD" id="cd00303">
    <property type="entry name" value="retropepsin_like"/>
    <property type="match status" value="1"/>
</dbReference>
<dbReference type="InterPro" id="IPR005162">
    <property type="entry name" value="Retrotrans_gag_dom"/>
</dbReference>
<feature type="region of interest" description="Disordered" evidence="2">
    <location>
        <begin position="538"/>
        <end position="817"/>
    </location>
</feature>
<evidence type="ECO:0000256" key="2">
    <source>
        <dbReference type="SAM" id="MobiDB-lite"/>
    </source>
</evidence>
<feature type="region of interest" description="Disordered" evidence="2">
    <location>
        <begin position="176"/>
        <end position="241"/>
    </location>
</feature>
<dbReference type="Pfam" id="PF03732">
    <property type="entry name" value="Retrotrans_gag"/>
    <property type="match status" value="1"/>
</dbReference>
<dbReference type="Gene3D" id="2.40.70.10">
    <property type="entry name" value="Acid Proteases"/>
    <property type="match status" value="1"/>
</dbReference>
<feature type="compositionally biased region" description="Low complexity" evidence="2">
    <location>
        <begin position="1716"/>
        <end position="1729"/>
    </location>
</feature>
<keyword evidence="1" id="KW-0175">Coiled coil</keyword>
<feature type="compositionally biased region" description="Low complexity" evidence="2">
    <location>
        <begin position="1402"/>
        <end position="1420"/>
    </location>
</feature>
<dbReference type="InterPro" id="IPR007321">
    <property type="entry name" value="Transposase_28"/>
</dbReference>
<feature type="compositionally biased region" description="Basic and acidic residues" evidence="2">
    <location>
        <begin position="1372"/>
        <end position="1383"/>
    </location>
</feature>
<sequence length="2096" mass="226876">MPPWFTPAYSKKTQASKLGDAHGIPFFIDNIIRIWGRVDFVVRLRLGRTGNSAASSPAPDLTALTASSAWPFRMVTSLSPPDPVRPRGSGAAVSGNRSGRGGSYGRSKSRRGPRSPRGHATGAPGGYKCPRCGTRRASSSSSLSHALLSHSNRALFARRRFFSGDLLANSGDLTRPELSAVRQPPARQAGATGPRGSTLRSSPPRSPPVRSGSSSPFDLSWSSSSSSPSMAQPSGSWRGSYMHDDDIERLVRLRRIPREVITRTPGEENEPTPEPGERVVFGAHFDRGLGLPASRFFRRFLDFFGLQPHHLPANACVLLSCYVAFMEGYAGLWPDVEFWSRLFYLKSQMTEGRLRTCGAASIYPRAGSLFPKIPTVDSVKNWQMSFFYVKNANPAFDWINLPEYNPAPPTTRLNWGHNAKSADPDAEVNLLWDFLGECVTGGRLSAEDLLCTYMERRVLPLQGRVHKIGHMSGRLDPTRTSKVALTKAQVAHRVNNITKANMPEAWEWGLPPYDRAAPPERIFPRQEIEDGDLAHKIWTPDHVDPADQAGDQAGDDDLPVVPDQGGQGEHNPPPSPEQREEEEEEPAASTTGPIRAVPLRTRPPAASATSAPKKKRAAGGSTAKLENRAKRQRQQGPKKVPEMAGAAIKFTQGGASGPAARAAPPPRRQREPTPPPSTLARAPPVVVVPPVVTPPAAGASSSAAPPSAPGQGAQGESAQRPTLGDLFPHRAPLLGPAAGAGRGVPPAAGAGAGGAAPPEEPEVVPTGPAAPPPASEPPRTEPTGKEPQREEPARAKDADSRALVRSKGPAVSPTSLHVAKGARLARVPSASDSSFGSAGTMEKAWHQADSCEIISREGQPGTAPLKMLFSGYRASLKNKAAEAMAQLQTLEEADKAVDERRTALYNKVVTSYHKAKIERATLARELEAVKVEAAKVPQLEADLRVARAQCAESEEAGRSAAAKLKVAERELTRLRLLEKNHLAELTSLRTAEKEKVEDLSRRLTQVEEQRLALQEEVTAKSTELTATAKHWTDLIGAVDRGFSGVEVLPPPEGLEPGYVAVSFVPIPASGYRPSSAGVFIRTGLTITTGERVASGLVWRFGSLDCVSDNAGCFADRPFPAGGNIISFGGFDVYVATVAPPRYPREIVRCASPPPGAGASLTTASSCIMQEVMTTGNDAADKTTRIRGPALERNKDAGASASGAKAPPPPSRLDEVRAKLSTPLTPGADPTTIEKDLEEHRQLLLKQTEELAAAKRQWEISQREFNRAHGLTPAGDNPSRAGQIRRRGGGLGAEIARDGAASPAPSTELPIYNTPDKNMLAAEAAAEELHRLEGAELRRQTERVTELLKAANRQTQDPRYAHAPRASHAHGAAGKDRDGPKDTAESTSLAPSRRADSRNTHASSSRTSRPPSGNSGRSRPPSSRHDDEEYEYERPSTIKHRAAPEASGPRQPARSRLGPRIEPADARDRLDRLVESRIAEEEGPAGPKCFGPRILNEPMRAGFQLPRDTPKYDGTTKPEDWLQDYSTAVGIAQGNKRWAVRYSPLMLLGSARTWLNNLPAGSINGWLDFEDAFISNFTGTYRRPGRPQQLEMCKQGADETDRAYLTRWCEMRNSCEGVHEIQAVGFFMAGCRPNTMLWHKLHRSDPKTMAALMAIADKYALADGTSSTPAEISPAPSRRDNNKPAEHKPAEGGHHGSRRDNYRGKRHSDQPDRRYGSAHVAAVSDHAAGASRRQKQTDRPWKPKYTFEQMLDSPCKYHSGKNPSNHSTRDCHFMKRLTSGEPLPPPPPPPPAGGPGGQAGAEANNLEHHEANQVHHGGRYLAEDATYIIFTTEPEDKTSQQRRSLEVNAVMPPVPQYLNWSEQAITFDRRDTPAVLPKPGSYAMVLDPTIGTTRRSVRFSRVLMDGGSSINILYRDTARKLGIQEAELRPTPTVFHGIVPGHCCQPIGRITLEVMFGKPDNFRTENIEFEVVDLVSPYHALLGRPALTKFMAVPHYGYLKMKMPGPKGVITVAGDYRRSMDCATQSSKMAQTLVIATEKQLIHDAVALAKAAQADMPAVGNPAGTTHFQPADNTKKILLDPAQPDKYVTIGAGLSSK</sequence>
<evidence type="ECO:0000259" key="4">
    <source>
        <dbReference type="Pfam" id="PF04195"/>
    </source>
</evidence>
<dbReference type="InterPro" id="IPR021109">
    <property type="entry name" value="Peptidase_aspartic_dom_sf"/>
</dbReference>
<proteinExistence type="predicted"/>
<feature type="region of interest" description="Disordered" evidence="2">
    <location>
        <begin position="1177"/>
        <end position="1213"/>
    </location>
</feature>
<evidence type="ECO:0000313" key="6">
    <source>
        <dbReference type="Proteomes" id="UP001231189"/>
    </source>
</evidence>
<evidence type="ECO:0000313" key="5">
    <source>
        <dbReference type="EMBL" id="KAK1678875.1"/>
    </source>
</evidence>
<reference evidence="5" key="1">
    <citation type="submission" date="2023-07" db="EMBL/GenBank/DDBJ databases">
        <title>A chromosome-level genome assembly of Lolium multiflorum.</title>
        <authorList>
            <person name="Chen Y."/>
            <person name="Copetti D."/>
            <person name="Kolliker R."/>
            <person name="Studer B."/>
        </authorList>
    </citation>
    <scope>NUCLEOTIDE SEQUENCE</scope>
    <source>
        <strain evidence="5">02402/16</strain>
        <tissue evidence="5">Leaf</tissue>
    </source>
</reference>
<dbReference type="PANTHER" id="PTHR33026:SF7">
    <property type="entry name" value="OS03G0100275 PROTEIN"/>
    <property type="match status" value="1"/>
</dbReference>
<organism evidence="5 6">
    <name type="scientific">Lolium multiflorum</name>
    <name type="common">Italian ryegrass</name>
    <name type="synonym">Lolium perenne subsp. multiflorum</name>
    <dbReference type="NCBI Taxonomy" id="4521"/>
    <lineage>
        <taxon>Eukaryota</taxon>
        <taxon>Viridiplantae</taxon>
        <taxon>Streptophyta</taxon>
        <taxon>Embryophyta</taxon>
        <taxon>Tracheophyta</taxon>
        <taxon>Spermatophyta</taxon>
        <taxon>Magnoliopsida</taxon>
        <taxon>Liliopsida</taxon>
        <taxon>Poales</taxon>
        <taxon>Poaceae</taxon>
        <taxon>BOP clade</taxon>
        <taxon>Pooideae</taxon>
        <taxon>Poodae</taxon>
        <taxon>Poeae</taxon>
        <taxon>Poeae Chloroplast Group 2 (Poeae type)</taxon>
        <taxon>Loliodinae</taxon>
        <taxon>Loliinae</taxon>
        <taxon>Lolium</taxon>
    </lineage>
</organism>
<evidence type="ECO:0000256" key="1">
    <source>
        <dbReference type="SAM" id="Coils"/>
    </source>
</evidence>
<feature type="domain" description="Retrotransposon gag" evidence="3">
    <location>
        <begin position="1543"/>
        <end position="1631"/>
    </location>
</feature>
<feature type="compositionally biased region" description="Pro residues" evidence="2">
    <location>
        <begin position="1781"/>
        <end position="1792"/>
    </location>
</feature>
<dbReference type="Proteomes" id="UP001231189">
    <property type="component" value="Unassembled WGS sequence"/>
</dbReference>
<accession>A0AAD8T9W3</accession>
<evidence type="ECO:0000259" key="3">
    <source>
        <dbReference type="Pfam" id="PF03732"/>
    </source>
</evidence>
<evidence type="ECO:0008006" key="7">
    <source>
        <dbReference type="Google" id="ProtNLM"/>
    </source>
</evidence>
<feature type="domain" description="Transposase (putative) gypsy type" evidence="4">
    <location>
        <begin position="279"/>
        <end position="346"/>
    </location>
</feature>
<protein>
    <recommendedName>
        <fullName evidence="7">Retrotransposon gag domain-containing protein</fullName>
    </recommendedName>
</protein>
<feature type="compositionally biased region" description="Low complexity" evidence="2">
    <location>
        <begin position="682"/>
        <end position="715"/>
    </location>
</feature>
<dbReference type="Pfam" id="PF04195">
    <property type="entry name" value="Transposase_28"/>
    <property type="match status" value="1"/>
</dbReference>
<feature type="compositionally biased region" description="Basic and acidic residues" evidence="2">
    <location>
        <begin position="1676"/>
        <end position="1714"/>
    </location>
</feature>
<dbReference type="EMBL" id="JAUUTY010000002">
    <property type="protein sequence ID" value="KAK1678875.1"/>
    <property type="molecule type" value="Genomic_DNA"/>
</dbReference>
<feature type="compositionally biased region" description="Low complexity" evidence="2">
    <location>
        <begin position="194"/>
        <end position="236"/>
    </location>
</feature>